<proteinExistence type="predicted"/>
<dbReference type="Proteomes" id="UP001466331">
    <property type="component" value="Unassembled WGS sequence"/>
</dbReference>
<reference evidence="1 2" key="1">
    <citation type="submission" date="2024-03" db="EMBL/GenBank/DDBJ databases">
        <title>Ignisphaera cupida sp. nov., a hyperthermophilic hydrolytic archaeon from a hot spring of Kamchatka, and proposal of Ignisphaeraceae fam. nov.</title>
        <authorList>
            <person name="Podosokorskaya O.A."/>
            <person name="Elcheninov A.G."/>
            <person name="Maltseva A.I."/>
            <person name="Zayulina K.S."/>
            <person name="Novikov A."/>
            <person name="Merkel A.Y."/>
        </authorList>
    </citation>
    <scope>NUCLEOTIDE SEQUENCE [LARGE SCALE GENOMIC DNA]</scope>
    <source>
        <strain evidence="1 2">38H-sp</strain>
    </source>
</reference>
<dbReference type="Pfam" id="PF19538">
    <property type="entry name" value="DUF6062"/>
    <property type="match status" value="1"/>
</dbReference>
<sequence length="250" mass="29643">MKENIATLAVWDAFRNPSECPLCSLLEKAEEKYVEFYLVNIMQPEARIAIEKTGYCKHHIRLLYQRRDLLPLAIQLNDILTIRIKEREKMFRNLIISAEDAGENNKKKGFIFFNKQEMQKESTCLICDALDKDRDINRRITIELWKKHDDFKELFKSSRGFCMKHEVDLIKTAKKRLSGKLFKDFTSVMDDIQKKEYKRIKEELEYFIDQYDYQNANRPWKTSRDAVPRVIRKIMGNAIVPEIKPKGPGE</sequence>
<name>A0ABU9U916_9SPIR</name>
<gene>
    <name evidence="1" type="ORF">WKV44_01255</name>
</gene>
<comment type="caution">
    <text evidence="1">The sequence shown here is derived from an EMBL/GenBank/DDBJ whole genome shotgun (WGS) entry which is preliminary data.</text>
</comment>
<evidence type="ECO:0000313" key="1">
    <source>
        <dbReference type="EMBL" id="MEM5947165.1"/>
    </source>
</evidence>
<dbReference type="InterPro" id="IPR045706">
    <property type="entry name" value="DUF6062"/>
</dbReference>
<dbReference type="RefSeq" id="WP_420068616.1">
    <property type="nucleotide sequence ID" value="NZ_JBCHKQ010000001.1"/>
</dbReference>
<accession>A0ABU9U916</accession>
<keyword evidence="2" id="KW-1185">Reference proteome</keyword>
<organism evidence="1 2">
    <name type="scientific">Rarispira pelagica</name>
    <dbReference type="NCBI Taxonomy" id="3141764"/>
    <lineage>
        <taxon>Bacteria</taxon>
        <taxon>Pseudomonadati</taxon>
        <taxon>Spirochaetota</taxon>
        <taxon>Spirochaetia</taxon>
        <taxon>Winmispirales</taxon>
        <taxon>Winmispiraceae</taxon>
        <taxon>Rarispira</taxon>
    </lineage>
</organism>
<protein>
    <submittedName>
        <fullName evidence="1">DUF6062 family protein</fullName>
    </submittedName>
</protein>
<evidence type="ECO:0000313" key="2">
    <source>
        <dbReference type="Proteomes" id="UP001466331"/>
    </source>
</evidence>
<dbReference type="EMBL" id="JBCHKQ010000001">
    <property type="protein sequence ID" value="MEM5947165.1"/>
    <property type="molecule type" value="Genomic_DNA"/>
</dbReference>